<proteinExistence type="predicted"/>
<dbReference type="AlphaFoldDB" id="A0A4V3IS79"/>
<dbReference type="OrthoDB" id="5123990at2"/>
<gene>
    <name evidence="2" type="ORF">E3T55_01135</name>
</gene>
<dbReference type="RefSeq" id="WP_134517748.1">
    <property type="nucleotide sequence ID" value="NZ_SOHE01000007.1"/>
</dbReference>
<keyword evidence="1" id="KW-1133">Transmembrane helix</keyword>
<evidence type="ECO:0000313" key="2">
    <source>
        <dbReference type="EMBL" id="TFD55441.1"/>
    </source>
</evidence>
<evidence type="ECO:0000313" key="3">
    <source>
        <dbReference type="Proteomes" id="UP000297447"/>
    </source>
</evidence>
<comment type="caution">
    <text evidence="2">The sequence shown here is derived from an EMBL/GenBank/DDBJ whole genome shotgun (WGS) entry which is preliminary data.</text>
</comment>
<organism evidence="2 3">
    <name type="scientific">Cryobacterium frigoriphilum</name>
    <dbReference type="NCBI Taxonomy" id="1259150"/>
    <lineage>
        <taxon>Bacteria</taxon>
        <taxon>Bacillati</taxon>
        <taxon>Actinomycetota</taxon>
        <taxon>Actinomycetes</taxon>
        <taxon>Micrococcales</taxon>
        <taxon>Microbacteriaceae</taxon>
        <taxon>Cryobacterium</taxon>
    </lineage>
</organism>
<reference evidence="2 3" key="1">
    <citation type="submission" date="2019-03" db="EMBL/GenBank/DDBJ databases">
        <title>Genomics of glacier-inhabiting Cryobacterium strains.</title>
        <authorList>
            <person name="Liu Q."/>
            <person name="Xin Y.-H."/>
        </authorList>
    </citation>
    <scope>NUCLEOTIDE SEQUENCE [LARGE SCALE GENOMIC DNA]</scope>
    <source>
        <strain evidence="2 3">Hh14</strain>
    </source>
</reference>
<sequence>MSVSHEKHDSGFGVVEIVVSMFLLALLAIAFLPLLMQSLRVSVSNSTLATATQLVAQEMEELRSLGTTCSTLDDYASSSSSTVTVSGSQVLNVTIDITCPSTTTVLPTTVTATVSVIEEPDTVPIASATTLMLVENH</sequence>
<feature type="transmembrane region" description="Helical" evidence="1">
    <location>
        <begin position="12"/>
        <end position="35"/>
    </location>
</feature>
<evidence type="ECO:0008006" key="4">
    <source>
        <dbReference type="Google" id="ProtNLM"/>
    </source>
</evidence>
<keyword evidence="3" id="KW-1185">Reference proteome</keyword>
<dbReference type="EMBL" id="SOHE01000007">
    <property type="protein sequence ID" value="TFD55441.1"/>
    <property type="molecule type" value="Genomic_DNA"/>
</dbReference>
<keyword evidence="1" id="KW-0472">Membrane</keyword>
<evidence type="ECO:0000256" key="1">
    <source>
        <dbReference type="SAM" id="Phobius"/>
    </source>
</evidence>
<protein>
    <recommendedName>
        <fullName evidence="4">Type II secretion system protein</fullName>
    </recommendedName>
</protein>
<name>A0A4V3IS79_9MICO</name>
<keyword evidence="1" id="KW-0812">Transmembrane</keyword>
<accession>A0A4V3IS79</accession>
<dbReference type="Proteomes" id="UP000297447">
    <property type="component" value="Unassembled WGS sequence"/>
</dbReference>